<organism evidence="1 2">
    <name type="scientific">Trichonephila inaurata madagascariensis</name>
    <dbReference type="NCBI Taxonomy" id="2747483"/>
    <lineage>
        <taxon>Eukaryota</taxon>
        <taxon>Metazoa</taxon>
        <taxon>Ecdysozoa</taxon>
        <taxon>Arthropoda</taxon>
        <taxon>Chelicerata</taxon>
        <taxon>Arachnida</taxon>
        <taxon>Araneae</taxon>
        <taxon>Araneomorphae</taxon>
        <taxon>Entelegynae</taxon>
        <taxon>Araneoidea</taxon>
        <taxon>Nephilidae</taxon>
        <taxon>Trichonephila</taxon>
        <taxon>Trichonephila inaurata</taxon>
    </lineage>
</organism>
<gene>
    <name evidence="1" type="ORF">TNIN_216261</name>
</gene>
<name>A0A8X6YTS9_9ARAC</name>
<evidence type="ECO:0000313" key="2">
    <source>
        <dbReference type="Proteomes" id="UP000886998"/>
    </source>
</evidence>
<comment type="caution">
    <text evidence="1">The sequence shown here is derived from an EMBL/GenBank/DDBJ whole genome shotgun (WGS) entry which is preliminary data.</text>
</comment>
<evidence type="ECO:0000313" key="1">
    <source>
        <dbReference type="EMBL" id="GFY77634.1"/>
    </source>
</evidence>
<keyword evidence="2" id="KW-1185">Reference proteome</keyword>
<accession>A0A8X6YTS9</accession>
<protein>
    <submittedName>
        <fullName evidence="1">Uncharacterized protein</fullName>
    </submittedName>
</protein>
<dbReference type="AlphaFoldDB" id="A0A8X6YTS9"/>
<proteinExistence type="predicted"/>
<reference evidence="1" key="1">
    <citation type="submission" date="2020-08" db="EMBL/GenBank/DDBJ databases">
        <title>Multicomponent nature underlies the extraordinary mechanical properties of spider dragline silk.</title>
        <authorList>
            <person name="Kono N."/>
            <person name="Nakamura H."/>
            <person name="Mori M."/>
            <person name="Yoshida Y."/>
            <person name="Ohtoshi R."/>
            <person name="Malay A.D."/>
            <person name="Moran D.A.P."/>
            <person name="Tomita M."/>
            <person name="Numata K."/>
            <person name="Arakawa K."/>
        </authorList>
    </citation>
    <scope>NUCLEOTIDE SEQUENCE</scope>
</reference>
<dbReference type="Proteomes" id="UP000886998">
    <property type="component" value="Unassembled WGS sequence"/>
</dbReference>
<dbReference type="EMBL" id="BMAV01022540">
    <property type="protein sequence ID" value="GFY77634.1"/>
    <property type="molecule type" value="Genomic_DNA"/>
</dbReference>
<sequence>MEENGVKQLEGRVGDFISESRFDCWRNWRRWSNPEAGKTSSRRFCFVFMEGKISILFEKISRLYRKCLENSSEVDFDRLVSLGESFYFWKLSNAFRTPLVLLS</sequence>